<dbReference type="Proteomes" id="UP000705283">
    <property type="component" value="Unassembled WGS sequence"/>
</dbReference>
<dbReference type="PROSITE" id="PS51365">
    <property type="entry name" value="RENAL_DIPEPTIDASE_2"/>
    <property type="match status" value="1"/>
</dbReference>
<name>A0AA40X4B4_9GAMM</name>
<organism evidence="1 4">
    <name type="scientific">Rouxiella silvae</name>
    <dbReference type="NCBI Taxonomy" id="1646373"/>
    <lineage>
        <taxon>Bacteria</taxon>
        <taxon>Pseudomonadati</taxon>
        <taxon>Pseudomonadota</taxon>
        <taxon>Gammaproteobacteria</taxon>
        <taxon>Enterobacterales</taxon>
        <taxon>Yersiniaceae</taxon>
        <taxon>Rouxiella</taxon>
    </lineage>
</organism>
<dbReference type="PANTHER" id="PTHR10443">
    <property type="entry name" value="MICROSOMAL DIPEPTIDASE"/>
    <property type="match status" value="1"/>
</dbReference>
<reference evidence="1" key="3">
    <citation type="submission" date="2020-11" db="EMBL/GenBank/DDBJ databases">
        <authorList>
            <person name="Lee S.D."/>
        </authorList>
    </citation>
    <scope>NUCLEOTIDE SEQUENCE</scope>
    <source>
        <strain evidence="1">SAP-2</strain>
    </source>
</reference>
<evidence type="ECO:0000313" key="2">
    <source>
        <dbReference type="EMBL" id="ORJ20172.1"/>
    </source>
</evidence>
<dbReference type="InterPro" id="IPR000180">
    <property type="entry name" value="Dipep_AS"/>
</dbReference>
<proteinExistence type="predicted"/>
<dbReference type="Proteomes" id="UP000192722">
    <property type="component" value="Unassembled WGS sequence"/>
</dbReference>
<gene>
    <name evidence="2" type="ORF">BS639_16540</name>
    <name evidence="1" type="ORF">ITX54_17360</name>
</gene>
<dbReference type="AlphaFoldDB" id="A0AA40X4B4"/>
<keyword evidence="3" id="KW-1185">Reference proteome</keyword>
<evidence type="ECO:0000313" key="4">
    <source>
        <dbReference type="Proteomes" id="UP000705283"/>
    </source>
</evidence>
<evidence type="ECO:0000313" key="1">
    <source>
        <dbReference type="EMBL" id="MBF6638435.1"/>
    </source>
</evidence>
<sequence length="356" mass="38768">MTHNPQFPLQPVFDGHNDLLLRLWLNDAPDPVALFLDGKREEKPDGTPDGHLDLPRMRTGGFAGGLFAVFIPPASYMPKLKPNAATQPHDPLAITHQQISLLKRIESQSFGRAKICCTAREIENCIEQGVLAMVLHIEGAEAVDVSLSNLDALYQTGLRSLGPLWNLPNQFGVGVTGDFPGSPDSGDGLTLAGLGLLRACNRKKILIDLSHMNEKAFWQTARFSDAPLVATHSNAHALCAQPRNLTDKQLAAIAESDGFVGVNFGNAFLRADGKRDADTPLERIVQHIDYLLEKLGEDHVGLGSDFDGISVPDALGDVTGLPLLLQTMKQAGYSDALIEKLAYRNWLKVLKQTWGE</sequence>
<comment type="caution">
    <text evidence="1">The sequence shown here is derived from an EMBL/GenBank/DDBJ whole genome shotgun (WGS) entry which is preliminary data.</text>
</comment>
<dbReference type="PROSITE" id="PS00869">
    <property type="entry name" value="RENAL_DIPEPTIDASE_1"/>
    <property type="match status" value="1"/>
</dbReference>
<dbReference type="InterPro" id="IPR008257">
    <property type="entry name" value="Pept_M19"/>
</dbReference>
<protein>
    <submittedName>
        <fullName evidence="1 2">Peptidase</fullName>
    </submittedName>
</protein>
<accession>A0AA40X4B4</accession>
<dbReference type="Gene3D" id="3.20.20.140">
    <property type="entry name" value="Metal-dependent hydrolases"/>
    <property type="match status" value="1"/>
</dbReference>
<dbReference type="GO" id="GO:0006508">
    <property type="term" value="P:proteolysis"/>
    <property type="evidence" value="ECO:0007669"/>
    <property type="project" value="InterPro"/>
</dbReference>
<dbReference type="EMBL" id="JADMKS010000007">
    <property type="protein sequence ID" value="MBF6638435.1"/>
    <property type="molecule type" value="Genomic_DNA"/>
</dbReference>
<dbReference type="GO" id="GO:0070573">
    <property type="term" value="F:metallodipeptidase activity"/>
    <property type="evidence" value="ECO:0007669"/>
    <property type="project" value="InterPro"/>
</dbReference>
<dbReference type="InterPro" id="IPR032466">
    <property type="entry name" value="Metal_Hydrolase"/>
</dbReference>
<reference evidence="2 3" key="2">
    <citation type="journal article" date="2017" name="Int. J. Syst. Evol. Microbiol.">
        <title>Rouxiella badensis sp. nov. and Rouxiella silvae sp. nov. isolated from peat bog soil in Germany and emendation of the genus description.</title>
        <authorList>
            <person name="Le Fleche-Mateos A."/>
            <person name="Kugler J.H."/>
            <person name="Hansen S.H."/>
            <person name="Syldatk C."/>
            <person name="Hausmann R."/>
            <person name="Lomprez F."/>
            <person name="Vandenbogaert M."/>
            <person name="Manuguerra J.C."/>
            <person name="Grimont P.A."/>
        </authorList>
    </citation>
    <scope>NUCLEOTIDE SEQUENCE [LARGE SCALE GENOMIC DNA]</scope>
    <source>
        <strain evidence="2 3">213</strain>
    </source>
</reference>
<dbReference type="EMBL" id="MRWD01000041">
    <property type="protein sequence ID" value="ORJ20172.1"/>
    <property type="molecule type" value="Genomic_DNA"/>
</dbReference>
<reference evidence="1" key="4">
    <citation type="submission" date="2022-09" db="EMBL/GenBank/DDBJ databases">
        <title>Rouxiella aceris sp. nov., isolated from tree sap and emended description of the genus Rhouxiella.</title>
        <authorList>
            <person name="Kim I.S."/>
        </authorList>
    </citation>
    <scope>NUCLEOTIDE SEQUENCE</scope>
    <source>
        <strain evidence="1">SAP-2</strain>
    </source>
</reference>
<evidence type="ECO:0000313" key="3">
    <source>
        <dbReference type="Proteomes" id="UP000192722"/>
    </source>
</evidence>
<dbReference type="PANTHER" id="PTHR10443:SF12">
    <property type="entry name" value="DIPEPTIDASE"/>
    <property type="match status" value="1"/>
</dbReference>
<dbReference type="RefSeq" id="WP_055775853.1">
    <property type="nucleotide sequence ID" value="NZ_CBCSCF010000009.1"/>
</dbReference>
<reference evidence="2" key="1">
    <citation type="submission" date="2016-12" db="EMBL/GenBank/DDBJ databases">
        <authorList>
            <person name="Le Fleche-Mateos A."/>
        </authorList>
    </citation>
    <scope>NUCLEOTIDE SEQUENCE</scope>
    <source>
        <strain evidence="2">213</strain>
    </source>
</reference>
<dbReference type="SUPFAM" id="SSF51556">
    <property type="entry name" value="Metallo-dependent hydrolases"/>
    <property type="match status" value="1"/>
</dbReference>
<dbReference type="Pfam" id="PF01244">
    <property type="entry name" value="Peptidase_M19"/>
    <property type="match status" value="1"/>
</dbReference>
<dbReference type="CDD" id="cd01301">
    <property type="entry name" value="rDP_like"/>
    <property type="match status" value="1"/>
</dbReference>